<organism evidence="2 3">
    <name type="scientific">Candidatus Iainarchaeum sp</name>
    <dbReference type="NCBI Taxonomy" id="3101447"/>
    <lineage>
        <taxon>Archaea</taxon>
        <taxon>Candidatus Iainarchaeota</taxon>
        <taxon>Candidatus Iainarchaeia</taxon>
        <taxon>Candidatus Iainarchaeales</taxon>
        <taxon>Candidatus Iainarchaeaceae</taxon>
        <taxon>Candidatus Iainarchaeum</taxon>
    </lineage>
</organism>
<accession>A0A939C7E2</accession>
<gene>
    <name evidence="2" type="ORF">JW744_03795</name>
</gene>
<evidence type="ECO:0000256" key="1">
    <source>
        <dbReference type="SAM" id="Phobius"/>
    </source>
</evidence>
<name>A0A939C7E2_9ARCH</name>
<protein>
    <submittedName>
        <fullName evidence="2">Uncharacterized protein</fullName>
    </submittedName>
</protein>
<evidence type="ECO:0000313" key="3">
    <source>
        <dbReference type="Proteomes" id="UP000809243"/>
    </source>
</evidence>
<dbReference type="AlphaFoldDB" id="A0A939C7E2"/>
<comment type="caution">
    <text evidence="2">The sequence shown here is derived from an EMBL/GenBank/DDBJ whole genome shotgun (WGS) entry which is preliminary data.</text>
</comment>
<keyword evidence="1" id="KW-0812">Transmembrane</keyword>
<sequence length="221" mass="24437">MAIALSQRGQAALTDALYFLLIAGALSTWLLYSSATYGQVVKTQLNKQYWQEYTRSALETIVYSSTPRDPEIPLSEATEVDYLLAALKEDYADDLVLDETKAVLFNQVKTVMEPLRPNFDYAFYIYVLDREEYAAAMLHISETSGTGLTGKSLVLSCTPPNKVVLADFLSRVGHVAPSSSVIRLSQRQGSDQLRLPAQATLVIWTPTATSHADLNCQEFTA</sequence>
<dbReference type="Proteomes" id="UP000809243">
    <property type="component" value="Unassembled WGS sequence"/>
</dbReference>
<keyword evidence="1" id="KW-1133">Transmembrane helix</keyword>
<keyword evidence="1" id="KW-0472">Membrane</keyword>
<evidence type="ECO:0000313" key="2">
    <source>
        <dbReference type="EMBL" id="MBN2067564.1"/>
    </source>
</evidence>
<feature type="transmembrane region" description="Helical" evidence="1">
    <location>
        <begin position="12"/>
        <end position="32"/>
    </location>
</feature>
<reference evidence="2" key="1">
    <citation type="submission" date="2021-01" db="EMBL/GenBank/DDBJ databases">
        <title>Active Sulfur Cycling in an Early Earth Analoge.</title>
        <authorList>
            <person name="Hahn C.R."/>
            <person name="Youssef N.H."/>
            <person name="Elshahed M."/>
        </authorList>
    </citation>
    <scope>NUCLEOTIDE SEQUENCE</scope>
    <source>
        <strain evidence="2">Zod_Metabat.1151</strain>
    </source>
</reference>
<dbReference type="EMBL" id="JAFGDB010000062">
    <property type="protein sequence ID" value="MBN2067564.1"/>
    <property type="molecule type" value="Genomic_DNA"/>
</dbReference>
<proteinExistence type="predicted"/>